<gene>
    <name evidence="1" type="ORF">A3L09_08575</name>
</gene>
<dbReference type="GO" id="GO:0016787">
    <property type="term" value="F:hydrolase activity"/>
    <property type="evidence" value="ECO:0007669"/>
    <property type="project" value="UniProtKB-KW"/>
</dbReference>
<name>A0A2Z2MBV0_THEPR</name>
<sequence>MKRRGFVFTLDAMLALLLVTLFVTSIAAITSENQVYSTYLRSQSKYVAQDTLMMLRTVPLNQIVPGDVVEQWEKDGTLDLDLVDPNMNPLDIVATYWATEPIYPKKDLRHKAEVILGYILNQTLSGYNYEMLINDYTSPYLRRVGGNYSKAPDVSPATLVMSGYAYNQTPRGYMARAYLTKIGSKENTYTIRGGYVYASTPNSDYPVTVRYIVPANALPSDANVEEIEWFLEPAWVDSHYDVYLNGHWIWSGNVHNNLMVSDQSGVESALKTYFVPGQRNVFEVRVYKSGYDGGEDGAQYIRIRYTTSVPSTLKFPRRFYWEDVSASYGITAWKYFFVPGDLHSLNIQISAGNVSEDDPIQLSFLFDRSIPVDPTSCTYDHDTAIKTCYWDNSTISSTLSAHGYNYKQISSRYTTVIATVGDEDTDYSPKIHLIGEQSFIEADYSVPIVLSQYTVDITEPIALPDQGFTQSFSVSFDVPSGVIPLWVTFQFPWLYYTGSNPYQRITVDNDVISPTYIHDYESDGTGPSPFIYALARIGYTKDTYDAYYQPLKNAIAEGTNIISVSLGNGYYLEPRNGNGELTYAIQAYAGYGDVFPYFIHPGCKGYNITYYWQGDSNPHHILAGDEPYCDVTTDELLQNRTKYAVDDAIIRLFNNLGGNGTLTSPILIELPKSVNIDFASMGNIPGLFQPIQITLRVWRED</sequence>
<dbReference type="KEGG" id="tprf:A3L09_08575"/>
<keyword evidence="1" id="KW-0378">Hydrolase</keyword>
<protein>
    <submittedName>
        <fullName evidence="1">Hydrolase</fullName>
    </submittedName>
</protein>
<evidence type="ECO:0000313" key="2">
    <source>
        <dbReference type="Proteomes" id="UP000250179"/>
    </source>
</evidence>
<proteinExistence type="predicted"/>
<keyword evidence="2" id="KW-1185">Reference proteome</keyword>
<dbReference type="Proteomes" id="UP000250179">
    <property type="component" value="Chromosome"/>
</dbReference>
<dbReference type="GeneID" id="33320466"/>
<evidence type="ECO:0000313" key="1">
    <source>
        <dbReference type="EMBL" id="ASJ03306.1"/>
    </source>
</evidence>
<accession>A0A2Z2MBV0</accession>
<dbReference type="RefSeq" id="WP_088858564.1">
    <property type="nucleotide sequence ID" value="NZ_CP014862.1"/>
</dbReference>
<dbReference type="OrthoDB" id="85696at2157"/>
<organism evidence="1 2">
    <name type="scientific">Thermococcus profundus</name>
    <dbReference type="NCBI Taxonomy" id="49899"/>
    <lineage>
        <taxon>Archaea</taxon>
        <taxon>Methanobacteriati</taxon>
        <taxon>Methanobacteriota</taxon>
        <taxon>Thermococci</taxon>
        <taxon>Thermococcales</taxon>
        <taxon>Thermococcaceae</taxon>
        <taxon>Thermococcus</taxon>
    </lineage>
</organism>
<reference evidence="1 2" key="1">
    <citation type="submission" date="2016-03" db="EMBL/GenBank/DDBJ databases">
        <title>Complete genome sequence of Thermococcus profundus strain DT5432.</title>
        <authorList>
            <person name="Oger P.M."/>
        </authorList>
    </citation>
    <scope>NUCLEOTIDE SEQUENCE [LARGE SCALE GENOMIC DNA]</scope>
    <source>
        <strain evidence="1 2">DT 5432</strain>
    </source>
</reference>
<dbReference type="EMBL" id="CP014862">
    <property type="protein sequence ID" value="ASJ03306.1"/>
    <property type="molecule type" value="Genomic_DNA"/>
</dbReference>
<dbReference type="AlphaFoldDB" id="A0A2Z2MBV0"/>